<dbReference type="STRING" id="1122619.GCA_000373745_01098"/>
<sequence>MSYQHEESFIKGLESFIFGAQDLSAQQQALESWQTELETFLQTHAFNTAGLKKQHPLSQVINQLCAKKKQYLPAWEQSKQELSPALDLAESFADKLMFLVFGKFNAGKSSFCNFIADRFKFHDKQVQPFTLENGQIEYHNLPFQEGSTETTAHIQGVILNNRLVLIDTPGLHSITSENAALTQQFLESADGILWLSSSTSPGQVQELEDLAQEIRRRKPLLPVITRSDFIDEVFVDNDIKKVLCNKSAENRTLQEQDVLQRAQDKLISLDMDADLVQPPISISVYYARQHGLTDEALSDAGLYNLYQALLNLSEPVVSYKERKPLEVFMHYLEEVVLRDIDSLVEEINQLKALYQTETEQLATSVEAIKTAIWQNTLSKLPTLMDKYITSVSEDPTMHFNRDFRETVKANLKTELNEKFAVYEVNLDTLLNKANQLGTDITLNSENYEAFYLAIEENLQTQLESYGNFLTEQAKTSLEKIAQQLIQLKEHLEKRKQTLTLRLLHKNG</sequence>
<dbReference type="GO" id="GO:0005525">
    <property type="term" value="F:GTP binding"/>
    <property type="evidence" value="ECO:0007669"/>
    <property type="project" value="InterPro"/>
</dbReference>
<protein>
    <submittedName>
        <fullName evidence="3">Dynamin family protein</fullName>
    </submittedName>
    <submittedName>
        <fullName evidence="4">Predicted GTPase</fullName>
    </submittedName>
</protein>
<dbReference type="EMBL" id="UGSB01000001">
    <property type="protein sequence ID" value="SUA54327.1"/>
    <property type="molecule type" value="Genomic_DNA"/>
</dbReference>
<dbReference type="Gene3D" id="3.40.50.300">
    <property type="entry name" value="P-loop containing nucleotide triphosphate hydrolases"/>
    <property type="match status" value="1"/>
</dbReference>
<feature type="coiled-coil region" evidence="1">
    <location>
        <begin position="474"/>
        <end position="501"/>
    </location>
</feature>
<evidence type="ECO:0000313" key="5">
    <source>
        <dbReference type="Proteomes" id="UP000254603"/>
    </source>
</evidence>
<dbReference type="Proteomes" id="UP000254603">
    <property type="component" value="Unassembled WGS sequence"/>
</dbReference>
<dbReference type="RefSeq" id="WP_018574286.1">
    <property type="nucleotide sequence ID" value="NZ_CP065725.1"/>
</dbReference>
<evidence type="ECO:0000313" key="4">
    <source>
        <dbReference type="EMBL" id="SUA54327.1"/>
    </source>
</evidence>
<dbReference type="Proteomes" id="UP000594903">
    <property type="component" value="Chromosome"/>
</dbReference>
<name>A0A378XH07_9BURK</name>
<gene>
    <name evidence="3" type="ORF">I6G29_07055</name>
    <name evidence="4" type="ORF">NCTC11997_01472</name>
</gene>
<dbReference type="InterPro" id="IPR006073">
    <property type="entry name" value="GTP-bd"/>
</dbReference>
<evidence type="ECO:0000259" key="2">
    <source>
        <dbReference type="Pfam" id="PF01926"/>
    </source>
</evidence>
<organism evidence="4 5">
    <name type="scientific">Oligella ureolytica</name>
    <dbReference type="NCBI Taxonomy" id="90244"/>
    <lineage>
        <taxon>Bacteria</taxon>
        <taxon>Pseudomonadati</taxon>
        <taxon>Pseudomonadota</taxon>
        <taxon>Betaproteobacteria</taxon>
        <taxon>Burkholderiales</taxon>
        <taxon>Alcaligenaceae</taxon>
        <taxon>Oligella</taxon>
    </lineage>
</organism>
<dbReference type="SUPFAM" id="SSF52540">
    <property type="entry name" value="P-loop containing nucleoside triphosphate hydrolases"/>
    <property type="match status" value="1"/>
</dbReference>
<evidence type="ECO:0000313" key="3">
    <source>
        <dbReference type="EMBL" id="QPT38976.1"/>
    </source>
</evidence>
<feature type="domain" description="G" evidence="2">
    <location>
        <begin position="99"/>
        <end position="225"/>
    </location>
</feature>
<accession>A0A378XH07</accession>
<reference evidence="4 5" key="1">
    <citation type="submission" date="2018-06" db="EMBL/GenBank/DDBJ databases">
        <authorList>
            <consortium name="Pathogen Informatics"/>
            <person name="Doyle S."/>
        </authorList>
    </citation>
    <scope>NUCLEOTIDE SEQUENCE [LARGE SCALE GENOMIC DNA]</scope>
    <source>
        <strain evidence="4 5">NCTC11997</strain>
    </source>
</reference>
<evidence type="ECO:0000256" key="1">
    <source>
        <dbReference type="SAM" id="Coils"/>
    </source>
</evidence>
<dbReference type="InterPro" id="IPR027417">
    <property type="entry name" value="P-loop_NTPase"/>
</dbReference>
<proteinExistence type="predicted"/>
<dbReference type="Pfam" id="PF01926">
    <property type="entry name" value="MMR_HSR1"/>
    <property type="match status" value="1"/>
</dbReference>
<keyword evidence="6" id="KW-1185">Reference proteome</keyword>
<dbReference type="AlphaFoldDB" id="A0A378XH07"/>
<keyword evidence="1" id="KW-0175">Coiled coil</keyword>
<dbReference type="OrthoDB" id="7230468at2"/>
<reference evidence="3 6" key="2">
    <citation type="submission" date="2020-12" db="EMBL/GenBank/DDBJ databases">
        <title>FDA dAtabase for Regulatory Grade micrObial Sequences (FDA-ARGOS): Supporting development and validation of Infectious Disease Dx tests.</title>
        <authorList>
            <person name="Sproer C."/>
            <person name="Gronow S."/>
            <person name="Severitt S."/>
            <person name="Schroder I."/>
            <person name="Tallon L."/>
            <person name="Sadzewicz L."/>
            <person name="Zhao X."/>
            <person name="Boylan J."/>
            <person name="Ott S."/>
            <person name="Bowen H."/>
            <person name="Vavikolanu K."/>
            <person name="Mehta A."/>
            <person name="Aluvathingal J."/>
            <person name="Nadendla S."/>
            <person name="Lowell S."/>
            <person name="Myers T."/>
            <person name="Yan Y."/>
            <person name="Sichtig H."/>
        </authorList>
    </citation>
    <scope>NUCLEOTIDE SEQUENCE [LARGE SCALE GENOMIC DNA]</scope>
    <source>
        <strain evidence="3 6">FDAARGOS_872</strain>
    </source>
</reference>
<dbReference type="EMBL" id="CP065725">
    <property type="protein sequence ID" value="QPT38976.1"/>
    <property type="molecule type" value="Genomic_DNA"/>
</dbReference>
<evidence type="ECO:0000313" key="6">
    <source>
        <dbReference type="Proteomes" id="UP000594903"/>
    </source>
</evidence>